<name>A0A2P2PV55_RHIMU</name>
<accession>A0A2P2PV55</accession>
<dbReference type="EMBL" id="GGEC01078150">
    <property type="protein sequence ID" value="MBX58634.1"/>
    <property type="molecule type" value="Transcribed_RNA"/>
</dbReference>
<protein>
    <submittedName>
        <fullName evidence="1">Uncharacterized protein</fullName>
    </submittedName>
</protein>
<dbReference type="AlphaFoldDB" id="A0A2P2PV55"/>
<organism evidence="1">
    <name type="scientific">Rhizophora mucronata</name>
    <name type="common">Asiatic mangrove</name>
    <dbReference type="NCBI Taxonomy" id="61149"/>
    <lineage>
        <taxon>Eukaryota</taxon>
        <taxon>Viridiplantae</taxon>
        <taxon>Streptophyta</taxon>
        <taxon>Embryophyta</taxon>
        <taxon>Tracheophyta</taxon>
        <taxon>Spermatophyta</taxon>
        <taxon>Magnoliopsida</taxon>
        <taxon>eudicotyledons</taxon>
        <taxon>Gunneridae</taxon>
        <taxon>Pentapetalae</taxon>
        <taxon>rosids</taxon>
        <taxon>fabids</taxon>
        <taxon>Malpighiales</taxon>
        <taxon>Rhizophoraceae</taxon>
        <taxon>Rhizophora</taxon>
    </lineage>
</organism>
<proteinExistence type="predicted"/>
<reference evidence="1" key="1">
    <citation type="submission" date="2018-02" db="EMBL/GenBank/DDBJ databases">
        <title>Rhizophora mucronata_Transcriptome.</title>
        <authorList>
            <person name="Meera S.P."/>
            <person name="Sreeshan A."/>
            <person name="Augustine A."/>
        </authorList>
    </citation>
    <scope>NUCLEOTIDE SEQUENCE</scope>
    <source>
        <tissue evidence="1">Leaf</tissue>
    </source>
</reference>
<evidence type="ECO:0000313" key="1">
    <source>
        <dbReference type="EMBL" id="MBX58634.1"/>
    </source>
</evidence>
<sequence>MLSRKNFLARDSNKWRAFTFVFLLNLGSNCFKTSLINFGLARQRVLKYSQKLF</sequence>